<accession>A0ABP8Z003</accession>
<protein>
    <submittedName>
        <fullName evidence="3">Uncharacterized protein</fullName>
    </submittedName>
</protein>
<evidence type="ECO:0000313" key="3">
    <source>
        <dbReference type="EMBL" id="GAA4740236.1"/>
    </source>
</evidence>
<evidence type="ECO:0000256" key="2">
    <source>
        <dbReference type="SAM" id="MobiDB-lite"/>
    </source>
</evidence>
<organism evidence="3 4">
    <name type="scientific">Gordonia alkaliphila</name>
    <dbReference type="NCBI Taxonomy" id="1053547"/>
    <lineage>
        <taxon>Bacteria</taxon>
        <taxon>Bacillati</taxon>
        <taxon>Actinomycetota</taxon>
        <taxon>Actinomycetes</taxon>
        <taxon>Mycobacteriales</taxon>
        <taxon>Gordoniaceae</taxon>
        <taxon>Gordonia</taxon>
    </lineage>
</organism>
<keyword evidence="4" id="KW-1185">Reference proteome</keyword>
<reference evidence="4" key="1">
    <citation type="journal article" date="2019" name="Int. J. Syst. Evol. Microbiol.">
        <title>The Global Catalogue of Microorganisms (GCM) 10K type strain sequencing project: providing services to taxonomists for standard genome sequencing and annotation.</title>
        <authorList>
            <consortium name="The Broad Institute Genomics Platform"/>
            <consortium name="The Broad Institute Genome Sequencing Center for Infectious Disease"/>
            <person name="Wu L."/>
            <person name="Ma J."/>
        </authorList>
    </citation>
    <scope>NUCLEOTIDE SEQUENCE [LARGE SCALE GENOMIC DNA]</scope>
    <source>
        <strain evidence="4">JCM 18077</strain>
    </source>
</reference>
<dbReference type="RefSeq" id="WP_345312329.1">
    <property type="nucleotide sequence ID" value="NZ_BAABIE010000002.1"/>
</dbReference>
<comment type="caution">
    <text evidence="3">The sequence shown here is derived from an EMBL/GenBank/DDBJ whole genome shotgun (WGS) entry which is preliminary data.</text>
</comment>
<dbReference type="Proteomes" id="UP001500822">
    <property type="component" value="Unassembled WGS sequence"/>
</dbReference>
<feature type="region of interest" description="Disordered" evidence="2">
    <location>
        <begin position="440"/>
        <end position="461"/>
    </location>
</feature>
<evidence type="ECO:0000256" key="1">
    <source>
        <dbReference type="SAM" id="Coils"/>
    </source>
</evidence>
<sequence>MTAPEKQSTELGVRSLVRVFDDPAFVDKVHQQIYSWCKAKRWDAELLTGPGSVAEIAEGVTASLVGETRQDGSLIERYRFYQRSDDGTFITQITNVHQPDGSGWIWTDLQQPTGFDKAAVPKVVRQILEVTDGRDGSHHLTPEPASAHLDDVDEIYAALLDPDRRGHLYLSGASAEAGIPLPTWTGYVGRLLAKTRGLASAYVLDAEATEALNSRLPEKHQVGAWTIRTFLPQPELDDPRDGLRHRVLTTARIADDPPARLSNILGRAACRHSTTAALPRELIRIDRALREQLDDAIVDQVAGQIQPTPSAPTSAPKPTPVKAPIPPREEIHAEASNAGQSVDHSILNAIRDVLDRVVGKAEVTVENIVHLGKRAGEALTLRDNLSTLRTRLGTVQAERNDLEDQNAELNSRAEDSQLELAVARLDLAERDTELRHLRSELAKQQAPDTQWVPETDPRDTPPDSFEALLARLSEFPHLDFTGDEKHTLELDVFSSSSWPIGTWTYLRALDDYCRVRSSGEFNGSIADYVAQPPVGCVPLTPGSHVPDETPATQNRPEFRRQRVFPVPTSIAASGEKFMGEHIRIASYGMISPRMHLYNDATKSGRIYIGYIGKHLKNFRTN</sequence>
<dbReference type="EMBL" id="BAABIE010000002">
    <property type="protein sequence ID" value="GAA4740236.1"/>
    <property type="molecule type" value="Genomic_DNA"/>
</dbReference>
<gene>
    <name evidence="3" type="ORF">GCM10023217_05260</name>
</gene>
<evidence type="ECO:0000313" key="4">
    <source>
        <dbReference type="Proteomes" id="UP001500822"/>
    </source>
</evidence>
<proteinExistence type="predicted"/>
<feature type="coiled-coil region" evidence="1">
    <location>
        <begin position="385"/>
        <end position="419"/>
    </location>
</feature>
<keyword evidence="1" id="KW-0175">Coiled coil</keyword>
<name>A0ABP8Z003_9ACTN</name>